<dbReference type="InterPro" id="IPR010292">
    <property type="entry name" value="Uncharacterised_CreA"/>
</dbReference>
<sequence length="131" mass="14454">MDTVFKFFGPDHKIVVEAYDDPGVSGVTCYMSRAKTGGIKGAFGLAEDKSEASIACRQVGPISIPKPIRTQEEIFSERTSLIFKRLRIVRMVDPKRHSLVYLTYSDRVIEGSPQNSVAVVPVEAATPIPLR</sequence>
<gene>
    <name evidence="1" type="ORF">J2X09_003074</name>
</gene>
<reference evidence="1 2" key="1">
    <citation type="submission" date="2023-07" db="EMBL/GenBank/DDBJ databases">
        <title>Sorghum-associated microbial communities from plants grown in Nebraska, USA.</title>
        <authorList>
            <person name="Schachtman D."/>
        </authorList>
    </citation>
    <scope>NUCLEOTIDE SEQUENCE [LARGE SCALE GENOMIC DNA]</scope>
    <source>
        <strain evidence="1 2">BE240</strain>
    </source>
</reference>
<proteinExistence type="predicted"/>
<comment type="caution">
    <text evidence="1">The sequence shown here is derived from an EMBL/GenBank/DDBJ whole genome shotgun (WGS) entry which is preliminary data.</text>
</comment>
<dbReference type="PIRSF" id="PIRSF003174">
    <property type="entry name" value="CreA"/>
    <property type="match status" value="1"/>
</dbReference>
<dbReference type="PANTHER" id="PTHR37952">
    <property type="match status" value="1"/>
</dbReference>
<evidence type="ECO:0000313" key="1">
    <source>
        <dbReference type="EMBL" id="MDR7095326.1"/>
    </source>
</evidence>
<name>A0ABU1VCW8_9BURK</name>
<protein>
    <submittedName>
        <fullName evidence="1">CreA protein</fullName>
    </submittedName>
</protein>
<dbReference type="Proteomes" id="UP001265550">
    <property type="component" value="Unassembled WGS sequence"/>
</dbReference>
<accession>A0ABU1VCW8</accession>
<dbReference type="PANTHER" id="PTHR37952:SF2">
    <property type="entry name" value="PROTEIN CREA"/>
    <property type="match status" value="1"/>
</dbReference>
<dbReference type="EMBL" id="JAVDWE010000008">
    <property type="protein sequence ID" value="MDR7095326.1"/>
    <property type="molecule type" value="Genomic_DNA"/>
</dbReference>
<organism evidence="1 2">
    <name type="scientific">Hydrogenophaga laconesensis</name>
    <dbReference type="NCBI Taxonomy" id="1805971"/>
    <lineage>
        <taxon>Bacteria</taxon>
        <taxon>Pseudomonadati</taxon>
        <taxon>Pseudomonadota</taxon>
        <taxon>Betaproteobacteria</taxon>
        <taxon>Burkholderiales</taxon>
        <taxon>Comamonadaceae</taxon>
        <taxon>Hydrogenophaga</taxon>
    </lineage>
</organism>
<dbReference type="Pfam" id="PF05981">
    <property type="entry name" value="CreA"/>
    <property type="match status" value="1"/>
</dbReference>
<keyword evidence="2" id="KW-1185">Reference proteome</keyword>
<evidence type="ECO:0000313" key="2">
    <source>
        <dbReference type="Proteomes" id="UP001265550"/>
    </source>
</evidence>